<comment type="caution">
    <text evidence="4">The sequence shown here is derived from an EMBL/GenBank/DDBJ whole genome shotgun (WGS) entry which is preliminary data.</text>
</comment>
<dbReference type="Pfam" id="PF04773">
    <property type="entry name" value="FecR"/>
    <property type="match status" value="1"/>
</dbReference>
<feature type="domain" description="Protein FecR C-terminal" evidence="3">
    <location>
        <begin position="271"/>
        <end position="341"/>
    </location>
</feature>
<dbReference type="EMBL" id="JAUTBA010000001">
    <property type="protein sequence ID" value="MDQ1151163.1"/>
    <property type="molecule type" value="Genomic_DNA"/>
</dbReference>
<sequence>MQDKKRELEKLIERYSTAKLTDAERAHLTRWLRELDVNESYRFDDEGDRFDMEGVQTRMKEKIDLRLLATETPTKIAYPPWLLWGKVAAVVLFCFSFGWYLLDRNSGGDAQNRQFVKVEKMVDKSKVITYAVVQDSTIVLEDGSKVRVLANSSISLMQPFPAKQRAIQLQGKAFFEVSHDKSRPFTVLSGNILTTALGTSFWVVQEAKNRKPSVRLITGRVSIKERGENGEDKLLAYLNPGQIWAEKVVQPKKEPDLKLERPVEEIVPTILEFHHKPLAEVLPALASFYRTTILFSPDDVSGLSFYGTYTTENEVAQILQTICIANELELKFNTETNTYTILKNSQ</sequence>
<dbReference type="InterPro" id="IPR032508">
    <property type="entry name" value="FecR_C"/>
</dbReference>
<proteinExistence type="predicted"/>
<dbReference type="InterPro" id="IPR006860">
    <property type="entry name" value="FecR"/>
</dbReference>
<organism evidence="4 5">
    <name type="scientific">Sphingobacterium zeae</name>
    <dbReference type="NCBI Taxonomy" id="1776859"/>
    <lineage>
        <taxon>Bacteria</taxon>
        <taxon>Pseudomonadati</taxon>
        <taxon>Bacteroidota</taxon>
        <taxon>Sphingobacteriia</taxon>
        <taxon>Sphingobacteriales</taxon>
        <taxon>Sphingobacteriaceae</taxon>
        <taxon>Sphingobacterium</taxon>
    </lineage>
</organism>
<dbReference type="Proteomes" id="UP001244640">
    <property type="component" value="Unassembled WGS sequence"/>
</dbReference>
<protein>
    <submittedName>
        <fullName evidence="4">Transmembrane sensor</fullName>
    </submittedName>
</protein>
<evidence type="ECO:0000313" key="5">
    <source>
        <dbReference type="Proteomes" id="UP001244640"/>
    </source>
</evidence>
<dbReference type="Gene3D" id="3.55.50.30">
    <property type="match status" value="1"/>
</dbReference>
<dbReference type="Pfam" id="PF16344">
    <property type="entry name" value="FecR_C"/>
    <property type="match status" value="1"/>
</dbReference>
<dbReference type="PIRSF" id="PIRSF018266">
    <property type="entry name" value="FecR"/>
    <property type="match status" value="1"/>
</dbReference>
<reference evidence="4 5" key="1">
    <citation type="submission" date="2023-07" db="EMBL/GenBank/DDBJ databases">
        <title>Functional and genomic diversity of the sorghum phyllosphere microbiome.</title>
        <authorList>
            <person name="Shade A."/>
        </authorList>
    </citation>
    <scope>NUCLEOTIDE SEQUENCE [LARGE SCALE GENOMIC DNA]</scope>
    <source>
        <strain evidence="4 5">SORGH_AS_0892</strain>
    </source>
</reference>
<dbReference type="PANTHER" id="PTHR30273">
    <property type="entry name" value="PERIPLASMIC SIGNAL SENSOR AND SIGMA FACTOR ACTIVATOR FECR-RELATED"/>
    <property type="match status" value="1"/>
</dbReference>
<evidence type="ECO:0000259" key="2">
    <source>
        <dbReference type="Pfam" id="PF04773"/>
    </source>
</evidence>
<evidence type="ECO:0000313" key="4">
    <source>
        <dbReference type="EMBL" id="MDQ1151163.1"/>
    </source>
</evidence>
<dbReference type="RefSeq" id="WP_307186682.1">
    <property type="nucleotide sequence ID" value="NZ_JAUTBA010000001.1"/>
</dbReference>
<keyword evidence="1" id="KW-1133">Transmembrane helix</keyword>
<keyword evidence="1 4" id="KW-0812">Transmembrane</keyword>
<name>A0ABU0U878_9SPHI</name>
<feature type="transmembrane region" description="Helical" evidence="1">
    <location>
        <begin position="81"/>
        <end position="102"/>
    </location>
</feature>
<evidence type="ECO:0000259" key="3">
    <source>
        <dbReference type="Pfam" id="PF16344"/>
    </source>
</evidence>
<feature type="domain" description="FecR protein" evidence="2">
    <location>
        <begin position="136"/>
        <end position="221"/>
    </location>
</feature>
<dbReference type="InterPro" id="IPR012373">
    <property type="entry name" value="Ferrdict_sens_TM"/>
</dbReference>
<gene>
    <name evidence="4" type="ORF">QE382_003147</name>
</gene>
<keyword evidence="1" id="KW-0472">Membrane</keyword>
<accession>A0ABU0U878</accession>
<keyword evidence="5" id="KW-1185">Reference proteome</keyword>
<dbReference type="PANTHER" id="PTHR30273:SF2">
    <property type="entry name" value="PROTEIN FECR"/>
    <property type="match status" value="1"/>
</dbReference>
<evidence type="ECO:0000256" key="1">
    <source>
        <dbReference type="SAM" id="Phobius"/>
    </source>
</evidence>
<dbReference type="Gene3D" id="2.60.120.1440">
    <property type="match status" value="1"/>
</dbReference>